<dbReference type="EMBL" id="LGRX02016077">
    <property type="protein sequence ID" value="KAK3262603.1"/>
    <property type="molecule type" value="Genomic_DNA"/>
</dbReference>
<feature type="region of interest" description="Disordered" evidence="1">
    <location>
        <begin position="136"/>
        <end position="159"/>
    </location>
</feature>
<evidence type="ECO:0000313" key="3">
    <source>
        <dbReference type="Proteomes" id="UP001190700"/>
    </source>
</evidence>
<gene>
    <name evidence="2" type="ORF">CYMTET_28551</name>
</gene>
<name>A0AAE0FN13_9CHLO</name>
<evidence type="ECO:0000313" key="2">
    <source>
        <dbReference type="EMBL" id="KAK3262603.1"/>
    </source>
</evidence>
<dbReference type="AlphaFoldDB" id="A0AAE0FN13"/>
<protein>
    <submittedName>
        <fullName evidence="2">Uncharacterized protein</fullName>
    </submittedName>
</protein>
<dbReference type="Proteomes" id="UP001190700">
    <property type="component" value="Unassembled WGS sequence"/>
</dbReference>
<accession>A0AAE0FN13</accession>
<sequence>MICPAGFVARVDVVDQKGCSIGHDADHLLPPPTFTRDAQAARMTYPTLKRRVVETDTEHGTGGRQASEADVPGYDLLSFEPCAAHDHGAMGNKAAYGTLSVEESRTSEECASLCSDTIHCQAFAWIPGLEDPAADAGSSSGFGSSSSSASSSSSSSLDPTTECKLFSMVPKTTHLPRDISAIDINFAARCYAKIYAEDDSCRLPYASHVTSRLIYAADDVKAGWDGCPLERRVRTRTSTMAYAGDMAWALIQPVKVPYITKEIKELPAPVKLFFSAFAISDLLYDYGYYEYGDGDDDESSNHWLVTTATWAGVHDFEDQVVSWCMATGQYIMMHADEIDGDNRPGGYLDKTAGTHGWFGGTISVEHHSGCVYQPVHRNASQDSEVLFELLFVGGGVDGEMRTDSLTGECISLEEKCGVDDATLLETFTADPRSLLSAVDGMPSWMLYERVCGDAVCANSAASEAGVQFEHCCKPYSGHIMLNFSLPYTGFEAHIPVADSEPRRRYLGVSGSNRVLAGMLLTQERYIEETCSTQYDDLSGTCHAADMTSDDPYGVDPVFLVSSELFRKDLAAAQCCNISTYTADCMPPQCGDFYKVFFLGVALAIIHHQPSASRIGGLLCDEQAVGKRCAPLVTITVPDANVW</sequence>
<organism evidence="2 3">
    <name type="scientific">Cymbomonas tetramitiformis</name>
    <dbReference type="NCBI Taxonomy" id="36881"/>
    <lineage>
        <taxon>Eukaryota</taxon>
        <taxon>Viridiplantae</taxon>
        <taxon>Chlorophyta</taxon>
        <taxon>Pyramimonadophyceae</taxon>
        <taxon>Pyramimonadales</taxon>
        <taxon>Pyramimonadaceae</taxon>
        <taxon>Cymbomonas</taxon>
    </lineage>
</organism>
<reference evidence="2 3" key="1">
    <citation type="journal article" date="2015" name="Genome Biol. Evol.">
        <title>Comparative Genomics of a Bacterivorous Green Alga Reveals Evolutionary Causalities and Consequences of Phago-Mixotrophic Mode of Nutrition.</title>
        <authorList>
            <person name="Burns J.A."/>
            <person name="Paasch A."/>
            <person name="Narechania A."/>
            <person name="Kim E."/>
        </authorList>
    </citation>
    <scope>NUCLEOTIDE SEQUENCE [LARGE SCALE GENOMIC DNA]</scope>
    <source>
        <strain evidence="2 3">PLY_AMNH</strain>
    </source>
</reference>
<proteinExistence type="predicted"/>
<keyword evidence="3" id="KW-1185">Reference proteome</keyword>
<comment type="caution">
    <text evidence="2">The sequence shown here is derived from an EMBL/GenBank/DDBJ whole genome shotgun (WGS) entry which is preliminary data.</text>
</comment>
<feature type="compositionally biased region" description="Low complexity" evidence="1">
    <location>
        <begin position="137"/>
        <end position="156"/>
    </location>
</feature>
<evidence type="ECO:0000256" key="1">
    <source>
        <dbReference type="SAM" id="MobiDB-lite"/>
    </source>
</evidence>